<evidence type="ECO:0000313" key="2">
    <source>
        <dbReference type="EMBL" id="SFG85668.1"/>
    </source>
</evidence>
<proteinExistence type="predicted"/>
<reference evidence="3" key="1">
    <citation type="submission" date="2016-10" db="EMBL/GenBank/DDBJ databases">
        <authorList>
            <person name="Varghese N."/>
            <person name="Submissions S."/>
        </authorList>
    </citation>
    <scope>NUCLEOTIDE SEQUENCE [LARGE SCALE GENOMIC DNA]</scope>
    <source>
        <strain evidence="3">CGMCC 1.10971</strain>
    </source>
</reference>
<name>A0A1I2V8L4_9GAMM</name>
<organism evidence="2 3">
    <name type="scientific">Neptunomonas qingdaonensis</name>
    <dbReference type="NCBI Taxonomy" id="1045558"/>
    <lineage>
        <taxon>Bacteria</taxon>
        <taxon>Pseudomonadati</taxon>
        <taxon>Pseudomonadota</taxon>
        <taxon>Gammaproteobacteria</taxon>
        <taxon>Oceanospirillales</taxon>
        <taxon>Oceanospirillaceae</taxon>
        <taxon>Neptunomonas</taxon>
    </lineage>
</organism>
<accession>A0A1I2V8L4</accession>
<feature type="region of interest" description="Disordered" evidence="1">
    <location>
        <begin position="1946"/>
        <end position="1968"/>
    </location>
</feature>
<feature type="compositionally biased region" description="Polar residues" evidence="1">
    <location>
        <begin position="1946"/>
        <end position="1957"/>
    </location>
</feature>
<dbReference type="STRING" id="1045558.SAMN05216175_1166"/>
<dbReference type="NCBIfam" id="NF012204">
    <property type="entry name" value="adhes_FxxPxG"/>
    <property type="match status" value="1"/>
</dbReference>
<feature type="compositionally biased region" description="Pro residues" evidence="1">
    <location>
        <begin position="1055"/>
        <end position="1064"/>
    </location>
</feature>
<keyword evidence="3" id="KW-1185">Reference proteome</keyword>
<dbReference type="InterPro" id="IPR011050">
    <property type="entry name" value="Pectin_lyase_fold/virulence"/>
</dbReference>
<protein>
    <recommendedName>
        <fullName evidence="4">Filamentous hemagglutinin family N-terminal domain-containing protein</fullName>
    </recommendedName>
</protein>
<dbReference type="EMBL" id="FOOU01000016">
    <property type="protein sequence ID" value="SFG85668.1"/>
    <property type="molecule type" value="Genomic_DNA"/>
</dbReference>
<gene>
    <name evidence="2" type="ORF">SAMN05216175_1166</name>
</gene>
<feature type="compositionally biased region" description="Low complexity" evidence="1">
    <location>
        <begin position="1119"/>
        <end position="1136"/>
    </location>
</feature>
<sequence length="5718" mass="582349">MEYPRSKIAVAVAQCINLAEPHRLKAPLWMAVLSAGAMQAVAATPHNIVEDSSTVIKTIGPAGTTSLVNDNNRVNGNAVNVFQHFVVGNGNTVNLIVPGDVSKLVNIVKDSTPEVHGTLNSYKSGALGGDVVFASSHGFLVGPEGVVNVGGLTVRTPSSSDIDNLISGSVTLDEVKSISSTGVITIDGKINAKTGVQLNGQEVVVGTNGVVIAGNPWAATAVNLGDYTPPTELKQNGGTISIASAGGASGDAYDVSLDGSLLADGGITITAPKISVGGDGELDTRQQGALVDGTGDDVQINRAIETGGDVEITASAQQALGFGVATADTQVIVDGEIRAANITITAHSDASSSFIDQPGAGLATNLVAGTFAGASVYVMQADADASISVGGQLYSDADITLGSQALALSESTSIATSQAGVSGSASLAATYNSSNATSSARIKSGAIVEAGGDLTVTAHNEAYLLGSALDIVSTTANKAVLALAIGESDVSSTAIIESGSTLAAENLVLSAENQNSYTVSANATGLRNTEWGVAVAVGDFETNATAQLGASLGSVTDPVGNVSITALDRTVNQQVKSAVTIGSNLAARTVFRPLVTTVSAVQGGADSLIKLFAGDQQTPADSSGKIPFKGGLAFTLNLSDHEAYSYLGTNTAGQLDAPSVHASGNILVASAVDLGTDNATIAGGNDNAAHGDDQGAWRTSAETAISSPSAAAGGGSQTKPADESLALAINLAINSGDSVAEIGDYVEINASALGVSASYKLPAVSTYDKWDSISSVLNKLTGVLGLQNNILTTFANAGASADKDATGGSLNVVANDLDTKAWIGDNATITTTGSGDWSARRILPGSLEAPGILDDSKPFKQITYDFNFNSSVDVRAYTLNESINLAGNLGTLGLIPNGVGTNEQGKMIGAGVSFVQQNVNTVAGIGESTVTANGNVGISAFTDERHVLIAPSSGAGKGMGFNGVLAILNNEVLTHASLSNQARITAGELSVLADYDFGNWSAAGAVNKAEDSAVGVAVAINITQGDTKAFIGDNSEEAAKVDFASGFVNDTQPEPTSPTSPVPDPRAVIVNNVTVRSRASGSNGALALAGALSKEDSGTPGIAEKFEQRWSPLGKKTADAQQGAASGSGDASVSGAAGAAKTDSAASGNSTPTIDENKTGLAGAGSFSVVFNNIDSKAIIDDAVIQGRNDSDVDVSVQALENAVSVSASGSAALSWMSGSQNPPATQNTIAGAIAYQISFNDTLAWIEGSVISNADEVTVQAVHGGELVSIGLSVAVTKAPQAETTTRNGALSVSGAQIYDGTSARIEGSTIESNDDGDESLEVSAYNNASVGVGGGSLYLGGKSGGGLAITFAEINDPSAILAGLNPDSDSNLSATENEDINDVYGGAAVEAVIAGIDTNRSAITNFNDVTVTASALNHIGIGAAGGGYQGVANSAGYAGSFAVGVIGADTKALVDTTDIEGVVTLSINASGELDSDLDQLLTDLGDSDVNDDFDFTGASAIDSTEIFTNDQGAGSSYQYDSEGKRIIAVAGLLQIGKSNKGISYAHTDIKSDTTARLDASTINATGDRANQVSVNARDDSLLYSVAVGVGVATGGNAGVGSVAVNRLNNQVVAEVGDWIGVDSGSISTENLAVTATNDMDLINVAGSVAASTSDSSSFSSTKGLAVALNLVGTNAHETRARIANTDLLAGGDVLVRATSGASDDSNLLVGNAIGVGISASEDAAYAGAVGVNNVDQLVTAGIKNVGTGLDADGVAVVGDTYRVHAYDYTDSVATAWIGTLSVGGDAGGIAVATNRVDSDVTAEVLGDGLTRGSSTLNLANLDIRAARDNWLLTIDAGIANGGQDALAASVGTGVIDGDVTARIADDATVTASNNVLVNADAKSVNIVGSGSIGFAVGDNAGAVAISTTLEYGKTLASIDNSSVTARGADGNNVLRVDTGELSNYGTLPDLSTSGQTEDDNDADTAAPVDRDALTTGFSLIDQDKETEDASGLVVNATSRTKQQAITIAGSASASKGFAANVSTNASTSSAEALVTGSEINSGVAGADVRVRANAHEAGLSIAVGGSISGSAGVGGVATNSQKKAAQATVDDSNINADSVVIGAHTSKVAQAVSAGIAVGTGDGGIGGAASVVITEQSGSTRSWLRGGTMVANAMEVSSDRRQEANVAAGSAGIGPKAGIGFGLAVNLIGDDSSALIGNNLSDANDSRNTVVQVSDVTVDADRFENVNSYAFGAGVSGGVGAAAMINVTEFSGETRAAIHGKVVGNAYTTQVRSKDGTSEADTVSVNGQEILRANHAAFGIGVGAKVGIGAVANVALGRSQVYGEIVGSDIQSGLLDIDATAQREADLLSVAGAAGQAAAAVSIGVALFGQGDSTAEDGTNAEDEFDPSRSVANDALTSGYLRLNTQLDSAELAVAEAGPASTVADGSTPTTVTTTASGQSLRIDGESVTAARISGGRIDVGSLSVNGRTRLHTLQGLGAAQASAVGFAGVVGITRMYDINVATVDTDLNANSVVVGALIEDLSAEDAAGEARSFVVGLGGFTTVVNYLDVRSRQQVVAGVAGATGTDVDDLTVSAKDTTELRAGDLGAGKPTVVTDSGASVNLGGTAVGVSYGYANKDSDVDVWLGRSGRTVDGYNNITVIAESSGMVKSTAFALSGGIAGGAQGVITDAEDNSDVNAAVYGTIGTGSGVTSISAQSVPELYSNSFGVTVSGGYSMGASFAYATTDSTATAEITDGVIFTGDGNVILTSETGDASDADYETANATALAASGGLILGAAGSEARSTNESESVARVGDNVTIPNANFEVYARHTGVQYGDANGYFFGALAGGYQTGVAQSYTSTRVEFGMDPNATLGRTGNLILDASSSNANQAFTTAGGGGVFSGSAAISVVDAGNHKNGNAAAAVLIDDWFDGYRVLPVDAGNIVIKAENNIEFFAGTDATTVSAVGGSGAESDVDISTNTQVTLGENVGFDAFDIDIDARNKARQVQVPFNRSFESSIRAGGGGGANGTAGLSYQNIKSLSARVNIGENAVLKVSPLVLSSSADVAGVSSLSSSLNSADHRIAIDASTDFIVFDQAILEVGGALQGAGTESDVDVNARNSVTLNDGVQLLNGIGEVGVGTYSKGNAAASANVTVWAIAGVAGGTSTSTVDVDNDVTLGEGVIIDSIEEINIFAGRSSDGLGQNQIFADARTNVYNWTAVPIPAGNTARSRITLENNVSFADSYQLGSDGDVNIGALKGQVNATHSGIERNPYLELFSAETTFGSSRSTTNTNQLVFGDLGQITAGQYAYQYVRIDESGRIVDNLARFGEAQQLNEKYSSRAELQAFIDDLDRRITELQAWDGSATTTSGVSVGEAVAELSTQPEVDAYIAELTGLKAAATETDYIAELDAEIVLLQAWDGVTTLTVSPVDGSSTSGSSSGASVTASTPGVNPFLAEIGDLQAQKVLLSGVVNQLSGVANFAVEVSNVRASAGNINLLAGDISMTGAGNTSMFTAKGNATIEIDNLDDQHLILNEIRIANKTGGNVFVSGGATSLSSSHVDKQQGALIPGTTTGQFKSGIYVNHQPVGPDRLDADVIVSGKLSNVLSTVNIVVGEGDLIQQGVIEANSIELDVAGIYLVNNPNEEQALTRTPSSLLNFVSRWKPQNAEEVVQYYLNAKYSDKIGDTNLARFNEWFSGRALSYENVVLPPDPYFGRPDKLNIYFNWGFSNANDYLAGDALVFNMLSDDSSRGSTKWGFKPVLNKQSLLSQTATYNQVKGTPGFGTSPESVIGEKVLINAARLDINGTIVVGKNNNWSVDVGSGFDAEIQRYISDTGLSAGNTITFTPGETKTVRRENPDYQPISLFPDHDGRRYLTDIYDFDIGKTAGASGIELKYDVATGKLEVDDIPVSGGGYAEIRARITSTGEEGRIKIRDGLGQISINNDSNTELVVGTLSAGDDPRGVVRITDLNKPVIRTSENSSGYESQWYVHSPGSQIERYTTTALATAYTPADYVESLGVAGTTSTTSYNPLRGQLYYFSETATVAREVDLPPDGYFAKYPGTVGSWAYTTDWPTDPDEDPNFTDYYTNCTYKPQACAGGVVTDYLLHKYSIGSQRTTGFSAWNLSYAPYYGSLLVATDPAITIAKQVQVRTETYVKADHSIALEFTGSATGSIGIDSKTSLQLTGNIFNPRGNTFIATEADFTNSGAAVITSDVIDITAFGNIGEDAAPLTVRTNELSLRSSEGSLNFDASALNSDNVALGELSARYDIVGTVDKSIVARDASSLVSADTVDLTSETGSIGRVGLISDPTSYEFIRMASTGAVSLKSDGDVAVSQARGDMAVLAIDARNSVVISLGDGDLINAIGQQAKSAKELAYQASVWDSLNLLDGSAGERYVSAYENQFNNKYNGYWLIRQRLSDASDAGFSLDVAFVDALGIRYGETDLTALTALVKADYDALNGWFADQQATPEVYTNVTDAIGQEQKGILAGFDYGSLFDSYDENYSLTIAPGSNIYDRMVDGATWKQSQLDISISAAALSADASGQLSGRAANITAPNIKLLTSSGSVGQNLSDLVFSIPLDDTASVTDAQKAALLSAGPGDITSVVTDTLATLTVRQVDPVKVDTLNALNVSARDEIYIEAANSLLLGALNSATNDIRVVVDGQISAQDGAINLTARDLFLANTQGDIGSSSQAVSLQLGGALRQAGAAADLFLSQTGGDLRVGSIAAGGVLSLTNEQDILANDSNQFMSASGITLNVGASNLGAADSRLNLSVLGDDGLTVTAGNAWLNITNTPSLTLGNMLVNQRLDLVTVGDVDITGALRAASLELDVDAAVTGTSSGSVTVDDYLRIQASSIDLAQLDISTGAATLQTMGGDLSVGSVRVSNGDLGLLATGELILNGDIGVQSGSLVGDAQRVQMASGTRLGTSGDLTLTAIESARLDELQVGGDLAVSVANALNAAEGRADFEGNVSAQAITVTANAGIDIEANLLGTTVTLNAGAGSLNAASASMVSSRTSTTSLTGLGIAFAADSQLDSAGDLSINAGAEGVSLGRVSSGSLTMVSGGDIDLNNDVTMANTSSLQAVGALTGDNIRVSNGDLGLLATGELILNGDIDVQSGSLVGDAQRVQMASGTRLGASGDLTLTAIESARLDELQVGGDLAVSVANALNAAEGRADFQGNVSAQAITVTANAGIDLEANLLGTTVTLDAGAGSLNAASASMVSSRSSTTSLTGLGIAFAADSQLHSAGDLSINASAVGVSLGRVSSDGRLTMVSGGDTVLNGDISVANAAVLQANGGITLSSGKSLVSANEMGFITADLLELLAGSEVNGGSEVTVVAAGIAMGQGSRITAGGPVSINTRDDMLLSFVETDWDGEDALRLTSGAKIEGREDSLLHLKAVGDNAQSHLSAATGIGSPLVVDLPWLAAQTRAGDIKIVAERGLYSPFIDAGNGNVELSVSGDLEIGELIGNPYLWIDGGIHVERVVLDEGTLASRERIEIDQIDLFGEGPLALESALIDVSVDSKNSENTTISLTGFEGLAADSIDLTVRNTNKLSITKLFTNSGALTFDGDLRLAAGRVESNLEIESSALILSLDNINPAAQYFDGQLVTPNGEFWLAMTGNEVRTNAVVTRYRDPVVLFFTPPEDFESGTQALNQSQQQSTYQRLSVENLTLMDMYKDLSQPLFSGGTRQFPAVAFDGSNIQTQFINSLLEQTLPAEDDDLLEIAANAGPSSPEPIE</sequence>
<dbReference type="OrthoDB" id="5687728at2"/>
<feature type="region of interest" description="Disordered" evidence="1">
    <location>
        <begin position="1109"/>
        <end position="1136"/>
    </location>
</feature>
<dbReference type="Proteomes" id="UP000198623">
    <property type="component" value="Unassembled WGS sequence"/>
</dbReference>
<evidence type="ECO:0000256" key="1">
    <source>
        <dbReference type="SAM" id="MobiDB-lite"/>
    </source>
</evidence>
<feature type="region of interest" description="Disordered" evidence="1">
    <location>
        <begin position="1046"/>
        <end position="1066"/>
    </location>
</feature>
<evidence type="ECO:0008006" key="4">
    <source>
        <dbReference type="Google" id="ProtNLM"/>
    </source>
</evidence>
<dbReference type="RefSeq" id="WP_090729975.1">
    <property type="nucleotide sequence ID" value="NZ_FOOU01000016.1"/>
</dbReference>
<dbReference type="SUPFAM" id="SSF51126">
    <property type="entry name" value="Pectin lyase-like"/>
    <property type="match status" value="1"/>
</dbReference>
<evidence type="ECO:0000313" key="3">
    <source>
        <dbReference type="Proteomes" id="UP000198623"/>
    </source>
</evidence>
<feature type="region of interest" description="Disordered" evidence="1">
    <location>
        <begin position="685"/>
        <end position="718"/>
    </location>
</feature>